<dbReference type="Proteomes" id="UP000325315">
    <property type="component" value="Unassembled WGS sequence"/>
</dbReference>
<keyword evidence="1" id="KW-0560">Oxidoreductase</keyword>
<keyword evidence="1" id="KW-0223">Dioxygenase</keyword>
<proteinExistence type="predicted"/>
<comment type="caution">
    <text evidence="1">The sequence shown here is derived from an EMBL/GenBank/DDBJ whole genome shotgun (WGS) entry which is preliminary data.</text>
</comment>
<accession>A0A5B6VY14</accession>
<sequence>MLKVLLIKSIQLTLFLRRDVHVVVDMVQWHIRANPAPSNKQFSKISSLGGLFF</sequence>
<dbReference type="OrthoDB" id="1001297at2759"/>
<keyword evidence="2" id="KW-1185">Reference proteome</keyword>
<dbReference type="AlphaFoldDB" id="A0A5B6VY14"/>
<name>A0A5B6VY14_9ROSI</name>
<protein>
    <submittedName>
        <fullName evidence="1">Putative 2-oxoglutarate-dependent dioxygenase</fullName>
    </submittedName>
</protein>
<reference evidence="2" key="1">
    <citation type="journal article" date="2019" name="Plant Biotechnol. J.">
        <title>Genome sequencing of the Australian wild diploid species Gossypium australe highlights disease resistance and delayed gland morphogenesis.</title>
        <authorList>
            <person name="Cai Y."/>
            <person name="Cai X."/>
            <person name="Wang Q."/>
            <person name="Wang P."/>
            <person name="Zhang Y."/>
            <person name="Cai C."/>
            <person name="Xu Y."/>
            <person name="Wang K."/>
            <person name="Zhou Z."/>
            <person name="Wang C."/>
            <person name="Geng S."/>
            <person name="Li B."/>
            <person name="Dong Q."/>
            <person name="Hou Y."/>
            <person name="Wang H."/>
            <person name="Ai P."/>
            <person name="Liu Z."/>
            <person name="Yi F."/>
            <person name="Sun M."/>
            <person name="An G."/>
            <person name="Cheng J."/>
            <person name="Zhang Y."/>
            <person name="Shi Q."/>
            <person name="Xie Y."/>
            <person name="Shi X."/>
            <person name="Chang Y."/>
            <person name="Huang F."/>
            <person name="Chen Y."/>
            <person name="Hong S."/>
            <person name="Mi L."/>
            <person name="Sun Q."/>
            <person name="Zhang L."/>
            <person name="Zhou B."/>
            <person name="Peng R."/>
            <person name="Zhang X."/>
            <person name="Liu F."/>
        </authorList>
    </citation>
    <scope>NUCLEOTIDE SEQUENCE [LARGE SCALE GENOMIC DNA]</scope>
    <source>
        <strain evidence="2">cv. PA1801</strain>
    </source>
</reference>
<evidence type="ECO:0000313" key="2">
    <source>
        <dbReference type="Proteomes" id="UP000325315"/>
    </source>
</evidence>
<evidence type="ECO:0000313" key="1">
    <source>
        <dbReference type="EMBL" id="KAA3473778.1"/>
    </source>
</evidence>
<organism evidence="1 2">
    <name type="scientific">Gossypium australe</name>
    <dbReference type="NCBI Taxonomy" id="47621"/>
    <lineage>
        <taxon>Eukaryota</taxon>
        <taxon>Viridiplantae</taxon>
        <taxon>Streptophyta</taxon>
        <taxon>Embryophyta</taxon>
        <taxon>Tracheophyta</taxon>
        <taxon>Spermatophyta</taxon>
        <taxon>Magnoliopsida</taxon>
        <taxon>eudicotyledons</taxon>
        <taxon>Gunneridae</taxon>
        <taxon>Pentapetalae</taxon>
        <taxon>rosids</taxon>
        <taxon>malvids</taxon>
        <taxon>Malvales</taxon>
        <taxon>Malvaceae</taxon>
        <taxon>Malvoideae</taxon>
        <taxon>Gossypium</taxon>
    </lineage>
</organism>
<dbReference type="EMBL" id="SMMG02000005">
    <property type="protein sequence ID" value="KAA3473778.1"/>
    <property type="molecule type" value="Genomic_DNA"/>
</dbReference>
<gene>
    <name evidence="1" type="primary">aco</name>
    <name evidence="1" type="ORF">EPI10_024133</name>
</gene>
<dbReference type="GO" id="GO:0051213">
    <property type="term" value="F:dioxygenase activity"/>
    <property type="evidence" value="ECO:0007669"/>
    <property type="project" value="UniProtKB-KW"/>
</dbReference>